<dbReference type="Pfam" id="PF08443">
    <property type="entry name" value="RimK"/>
    <property type="match status" value="1"/>
</dbReference>
<organism evidence="3 4">
    <name type="scientific">Marine Group I thaumarchaeote</name>
    <dbReference type="NCBI Taxonomy" id="2511932"/>
    <lineage>
        <taxon>Archaea</taxon>
        <taxon>Nitrososphaerota</taxon>
        <taxon>Marine Group I</taxon>
    </lineage>
</organism>
<dbReference type="GO" id="GO:0018169">
    <property type="term" value="F:ribosomal S6-glutamic acid ligase activity"/>
    <property type="evidence" value="ECO:0007669"/>
    <property type="project" value="TreeGrafter"/>
</dbReference>
<accession>A0A7K4MWN4</accession>
<gene>
    <name evidence="3" type="ORF">HX858_09350</name>
</gene>
<dbReference type="AlphaFoldDB" id="A0A7K4MWN4"/>
<dbReference type="GO" id="GO:0005524">
    <property type="term" value="F:ATP binding"/>
    <property type="evidence" value="ECO:0007669"/>
    <property type="project" value="UniProtKB-UniRule"/>
</dbReference>
<evidence type="ECO:0000259" key="2">
    <source>
        <dbReference type="PROSITE" id="PS50975"/>
    </source>
</evidence>
<dbReference type="Gene3D" id="3.30.470.20">
    <property type="entry name" value="ATP-grasp fold, B domain"/>
    <property type="match status" value="1"/>
</dbReference>
<dbReference type="PANTHER" id="PTHR21621:SF0">
    <property type="entry name" value="BETA-CITRYLGLUTAMATE SYNTHASE B-RELATED"/>
    <property type="match status" value="1"/>
</dbReference>
<feature type="domain" description="ATP-grasp" evidence="2">
    <location>
        <begin position="131"/>
        <end position="324"/>
    </location>
</feature>
<dbReference type="PANTHER" id="PTHR21621">
    <property type="entry name" value="RIBOSOMAL PROTEIN S6 MODIFICATION PROTEIN"/>
    <property type="match status" value="1"/>
</dbReference>
<dbReference type="GO" id="GO:0009432">
    <property type="term" value="P:SOS response"/>
    <property type="evidence" value="ECO:0007669"/>
    <property type="project" value="TreeGrafter"/>
</dbReference>
<name>A0A7K4MWN4_9ARCH</name>
<dbReference type="GO" id="GO:0046872">
    <property type="term" value="F:metal ion binding"/>
    <property type="evidence" value="ECO:0007669"/>
    <property type="project" value="InterPro"/>
</dbReference>
<dbReference type="PROSITE" id="PS50975">
    <property type="entry name" value="ATP_GRASP"/>
    <property type="match status" value="1"/>
</dbReference>
<dbReference type="Proteomes" id="UP000575480">
    <property type="component" value="Unassembled WGS sequence"/>
</dbReference>
<evidence type="ECO:0000256" key="1">
    <source>
        <dbReference type="PROSITE-ProRule" id="PRU00409"/>
    </source>
</evidence>
<proteinExistence type="predicted"/>
<comment type="caution">
    <text evidence="3">The sequence shown here is derived from an EMBL/GenBank/DDBJ whole genome shotgun (WGS) entry which is preliminary data.</text>
</comment>
<dbReference type="SUPFAM" id="SSF56059">
    <property type="entry name" value="Glutathione synthetase ATP-binding domain-like"/>
    <property type="match status" value="1"/>
</dbReference>
<dbReference type="Gene3D" id="3.40.50.20">
    <property type="match status" value="1"/>
</dbReference>
<evidence type="ECO:0000313" key="4">
    <source>
        <dbReference type="Proteomes" id="UP000575480"/>
    </source>
</evidence>
<evidence type="ECO:0000313" key="3">
    <source>
        <dbReference type="EMBL" id="NWJ57932.1"/>
    </source>
</evidence>
<sequence length="472" mass="53019">MEKFKSFITEEKRDKITILILTSSVSTKPEIVTGMLITTCKKLGLDCYQIITSEAWISDNDIEKGSIIIKNYEGEDEDIKIETFSTIVFVRAGTLDNEIGLALLSALQNAGCFMINTKNGMLTCDNKMSTYMTFERNGINTPRTSLVNNKKSVFDAHKRIGGKFPVIIKTLTGTQGIGVSKVENMESMMSVIQSLWKFKANLLIQEFLDIKFDVRTVVLNGRIIASTKRIKPEKDFRSNRHMGAKTEPYILNDKEKKVIISAARATGAYMVGVDHALYKGKIYVLECNGSPGLGSQFQNYDITKIPQEPTKKSNIIDFVIEYLQNPLHRLPSYDQEAGYHETVEIEGYGPTRAKFDTGNGTNASMFDVDKIDIQSKTVKWEKDGKKFTSKLIGTSKPTHFGKIDERPIVNVNIKFNNMIYVDVPIGLSTKDSASTFLVNRDLLARFKVSVNPKRKFVLSDWSARADKSDIVT</sequence>
<dbReference type="GO" id="GO:0005737">
    <property type="term" value="C:cytoplasm"/>
    <property type="evidence" value="ECO:0007669"/>
    <property type="project" value="TreeGrafter"/>
</dbReference>
<dbReference type="EMBL" id="JACATH010000027">
    <property type="protein sequence ID" value="NWJ57932.1"/>
    <property type="molecule type" value="Genomic_DNA"/>
</dbReference>
<dbReference type="InterPro" id="IPR013815">
    <property type="entry name" value="ATP_grasp_subdomain_1"/>
</dbReference>
<dbReference type="Gene3D" id="3.30.1490.20">
    <property type="entry name" value="ATP-grasp fold, A domain"/>
    <property type="match status" value="1"/>
</dbReference>
<protein>
    <submittedName>
        <fullName evidence="3">ATP-grasp domain-containing protein</fullName>
    </submittedName>
</protein>
<keyword evidence="1" id="KW-0547">Nucleotide-binding</keyword>
<dbReference type="InterPro" id="IPR013651">
    <property type="entry name" value="ATP-grasp_RimK-type"/>
</dbReference>
<keyword evidence="1" id="KW-0067">ATP-binding</keyword>
<dbReference type="InterPro" id="IPR011761">
    <property type="entry name" value="ATP-grasp"/>
</dbReference>
<reference evidence="3 4" key="1">
    <citation type="journal article" date="2019" name="Environ. Microbiol.">
        <title>Genomics insights into ecotype formation of ammonia-oxidizing archaea in the deep ocean.</title>
        <authorList>
            <person name="Wang Y."/>
            <person name="Huang J.M."/>
            <person name="Cui G.J."/>
            <person name="Nunoura T."/>
            <person name="Takaki Y."/>
            <person name="Li W.L."/>
            <person name="Li J."/>
            <person name="Gao Z.M."/>
            <person name="Takai K."/>
            <person name="Zhang A.Q."/>
            <person name="Stepanauskas R."/>
        </authorList>
    </citation>
    <scope>NUCLEOTIDE SEQUENCE [LARGE SCALE GENOMIC DNA]</scope>
    <source>
        <strain evidence="3 4">L15a</strain>
    </source>
</reference>